<protein>
    <submittedName>
        <fullName evidence="1">DNA repair photolyase</fullName>
    </submittedName>
</protein>
<sequence>MIVSASYRTDIPAFYGQWFENRFRAGFCRVVNPYGGPPARVAMREGVDGYVFWTRHAGPFLPALAEVRRAGLPFIVQYTLTGYPRALEEGVIDEATSLALIRRLSDEYGSRAVVWRYDPILLTELTPPEWHVQNFSRLASRLAGAVDEVVASFVQPYRKTDRNLAAAARARHFSWWTPPAWEKRQAIARLAGIAQAHGMALRLCTQPELESDAVAGARCIDAQRLADLSGRPIEAKTKGNRPGCLCSESRDIGAYDSCPQGCVYCYAVGSRNRAKDRLRGHDPDGEFLIGPAPC</sequence>
<evidence type="ECO:0000313" key="1">
    <source>
        <dbReference type="EMBL" id="PKU23523.1"/>
    </source>
</evidence>
<reference evidence="2" key="1">
    <citation type="submission" date="2017-12" db="EMBL/GenBank/DDBJ databases">
        <title>Draft genome sequence of Telmatospirillum siberiense 26-4b1T, an acidotolerant peatland alphaproteobacterium potentially involved in sulfur cycling.</title>
        <authorList>
            <person name="Hausmann B."/>
            <person name="Pjevac P."/>
            <person name="Schreck K."/>
            <person name="Herbold C.W."/>
            <person name="Daims H."/>
            <person name="Wagner M."/>
            <person name="Pester M."/>
            <person name="Loy A."/>
        </authorList>
    </citation>
    <scope>NUCLEOTIDE SEQUENCE [LARGE SCALE GENOMIC DNA]</scope>
    <source>
        <strain evidence="2">26-4b1</strain>
    </source>
</reference>
<evidence type="ECO:0000313" key="2">
    <source>
        <dbReference type="Proteomes" id="UP000233293"/>
    </source>
</evidence>
<dbReference type="InterPro" id="IPR014998">
    <property type="entry name" value="DUF1848"/>
</dbReference>
<accession>A0A2N3PSZ1</accession>
<keyword evidence="1" id="KW-0456">Lyase</keyword>
<comment type="caution">
    <text evidence="1">The sequence shown here is derived from an EMBL/GenBank/DDBJ whole genome shotgun (WGS) entry which is preliminary data.</text>
</comment>
<dbReference type="Pfam" id="PF08902">
    <property type="entry name" value="DUF1848"/>
    <property type="match status" value="1"/>
</dbReference>
<dbReference type="OrthoDB" id="9771212at2"/>
<keyword evidence="2" id="KW-1185">Reference proteome</keyword>
<dbReference type="GO" id="GO:0016829">
    <property type="term" value="F:lyase activity"/>
    <property type="evidence" value="ECO:0007669"/>
    <property type="project" value="UniProtKB-KW"/>
</dbReference>
<name>A0A2N3PSZ1_9PROT</name>
<gene>
    <name evidence="1" type="ORF">CWS72_15745</name>
</gene>
<dbReference type="AlphaFoldDB" id="A0A2N3PSZ1"/>
<dbReference type="EMBL" id="PIUM01000019">
    <property type="protein sequence ID" value="PKU23523.1"/>
    <property type="molecule type" value="Genomic_DNA"/>
</dbReference>
<organism evidence="1 2">
    <name type="scientific">Telmatospirillum siberiense</name>
    <dbReference type="NCBI Taxonomy" id="382514"/>
    <lineage>
        <taxon>Bacteria</taxon>
        <taxon>Pseudomonadati</taxon>
        <taxon>Pseudomonadota</taxon>
        <taxon>Alphaproteobacteria</taxon>
        <taxon>Rhodospirillales</taxon>
        <taxon>Rhodospirillaceae</taxon>
        <taxon>Telmatospirillum</taxon>
    </lineage>
</organism>
<dbReference type="Proteomes" id="UP000233293">
    <property type="component" value="Unassembled WGS sequence"/>
</dbReference>
<proteinExistence type="predicted"/>
<dbReference type="RefSeq" id="WP_101251586.1">
    <property type="nucleotide sequence ID" value="NZ_PIUM01000019.1"/>
</dbReference>